<dbReference type="Pfam" id="PF06827">
    <property type="entry name" value="zf-FPG_IleRS"/>
    <property type="match status" value="1"/>
</dbReference>
<feature type="domain" description="Aminoacyl-tRNA synthetase class Ia" evidence="8">
    <location>
        <begin position="27"/>
        <end position="635"/>
    </location>
</feature>
<keyword evidence="5" id="KW-0648">Protein biosynthesis</keyword>
<evidence type="ECO:0000256" key="7">
    <source>
        <dbReference type="ARBA" id="ARBA00032665"/>
    </source>
</evidence>
<dbReference type="InterPro" id="IPR050081">
    <property type="entry name" value="Ile-tRNA_ligase"/>
</dbReference>
<evidence type="ECO:0000256" key="3">
    <source>
        <dbReference type="ARBA" id="ARBA00022741"/>
    </source>
</evidence>
<evidence type="ECO:0000256" key="5">
    <source>
        <dbReference type="ARBA" id="ARBA00022917"/>
    </source>
</evidence>
<dbReference type="PRINTS" id="PR00984">
    <property type="entry name" value="TRNASYNTHILE"/>
</dbReference>
<dbReference type="InterPro" id="IPR013155">
    <property type="entry name" value="M/V/L/I-tRNA-synth_anticd-bd"/>
</dbReference>
<evidence type="ECO:0000259" key="9">
    <source>
        <dbReference type="Pfam" id="PF06827"/>
    </source>
</evidence>
<dbReference type="InterPro" id="IPR002301">
    <property type="entry name" value="Ile-tRNA-ligase"/>
</dbReference>
<dbReference type="InterPro" id="IPR023585">
    <property type="entry name" value="Ile-tRNA-ligase_type1"/>
</dbReference>
<dbReference type="Gene3D" id="1.10.730.20">
    <property type="match status" value="1"/>
</dbReference>
<dbReference type="PANTHER" id="PTHR42765:SF1">
    <property type="entry name" value="ISOLEUCINE--TRNA LIGASE, MITOCHONDRIAL"/>
    <property type="match status" value="1"/>
</dbReference>
<dbReference type="Gene3D" id="1.10.10.830">
    <property type="entry name" value="Ile-tRNA synthetase CP2 domain-like"/>
    <property type="match status" value="1"/>
</dbReference>
<feature type="domain" description="Methionyl/Valyl/Leucyl/Isoleucyl-tRNA synthetase anticodon-binding" evidence="10">
    <location>
        <begin position="679"/>
        <end position="836"/>
    </location>
</feature>
<evidence type="ECO:0000259" key="10">
    <source>
        <dbReference type="Pfam" id="PF08264"/>
    </source>
</evidence>
<dbReference type="Pfam" id="PF08264">
    <property type="entry name" value="Anticodon_1"/>
    <property type="match status" value="1"/>
</dbReference>
<dbReference type="SUPFAM" id="SSF50677">
    <property type="entry name" value="ValRS/IleRS/LeuRS editing domain"/>
    <property type="match status" value="1"/>
</dbReference>
<feature type="domain" description="Zinc finger FPG/IleRS-type" evidence="9">
    <location>
        <begin position="893"/>
        <end position="920"/>
    </location>
</feature>
<dbReference type="GO" id="GO:0002161">
    <property type="term" value="F:aminoacyl-tRNA deacylase activity"/>
    <property type="evidence" value="ECO:0007669"/>
    <property type="project" value="InterPro"/>
</dbReference>
<evidence type="ECO:0000256" key="1">
    <source>
        <dbReference type="ARBA" id="ARBA00013165"/>
    </source>
</evidence>
<dbReference type="Gene3D" id="3.40.50.620">
    <property type="entry name" value="HUPs"/>
    <property type="match status" value="2"/>
</dbReference>
<keyword evidence="2 11" id="KW-0436">Ligase</keyword>
<dbReference type="SUPFAM" id="SSF52374">
    <property type="entry name" value="Nucleotidylyl transferase"/>
    <property type="match status" value="1"/>
</dbReference>
<reference evidence="11" key="1">
    <citation type="submission" date="2018-06" db="EMBL/GenBank/DDBJ databases">
        <authorList>
            <person name="Zhirakovskaya E."/>
        </authorList>
    </citation>
    <scope>NUCLEOTIDE SEQUENCE</scope>
</reference>
<dbReference type="EC" id="6.1.1.5" evidence="1"/>
<dbReference type="InterPro" id="IPR002300">
    <property type="entry name" value="aa-tRNA-synth_Ia"/>
</dbReference>
<dbReference type="NCBIfam" id="TIGR00392">
    <property type="entry name" value="ileS"/>
    <property type="match status" value="1"/>
</dbReference>
<proteinExistence type="inferred from homology"/>
<dbReference type="FunFam" id="3.40.50.620:FF:000152">
    <property type="entry name" value="Isoleucine--tRNA ligase"/>
    <property type="match status" value="1"/>
</dbReference>
<dbReference type="SUPFAM" id="SSF47323">
    <property type="entry name" value="Anticodon-binding domain of a subclass of class I aminoacyl-tRNA synthetases"/>
    <property type="match status" value="1"/>
</dbReference>
<gene>
    <name evidence="11" type="ORF">MNBD_GAMMA03-281</name>
</gene>
<dbReference type="GO" id="GO:0006428">
    <property type="term" value="P:isoleucyl-tRNA aminoacylation"/>
    <property type="evidence" value="ECO:0007669"/>
    <property type="project" value="InterPro"/>
</dbReference>
<dbReference type="CDD" id="cd07960">
    <property type="entry name" value="Anticodon_Ia_Ile_BEm"/>
    <property type="match status" value="1"/>
</dbReference>
<dbReference type="InterPro" id="IPR014729">
    <property type="entry name" value="Rossmann-like_a/b/a_fold"/>
</dbReference>
<dbReference type="InterPro" id="IPR033708">
    <property type="entry name" value="Anticodon_Ile_BEm"/>
</dbReference>
<name>A0A3B0WZ47_9ZZZZ</name>
<evidence type="ECO:0000313" key="11">
    <source>
        <dbReference type="EMBL" id="VAW49626.1"/>
    </source>
</evidence>
<dbReference type="Gene3D" id="3.90.740.10">
    <property type="entry name" value="Valyl/Leucyl/Isoleucyl-tRNA synthetase, editing domain"/>
    <property type="match status" value="1"/>
</dbReference>
<dbReference type="AlphaFoldDB" id="A0A3B0WZ47"/>
<dbReference type="GO" id="GO:0000049">
    <property type="term" value="F:tRNA binding"/>
    <property type="evidence" value="ECO:0007669"/>
    <property type="project" value="InterPro"/>
</dbReference>
<dbReference type="GO" id="GO:0005524">
    <property type="term" value="F:ATP binding"/>
    <property type="evidence" value="ECO:0007669"/>
    <property type="project" value="UniProtKB-KW"/>
</dbReference>
<dbReference type="GO" id="GO:0005829">
    <property type="term" value="C:cytosol"/>
    <property type="evidence" value="ECO:0007669"/>
    <property type="project" value="TreeGrafter"/>
</dbReference>
<dbReference type="InterPro" id="IPR001412">
    <property type="entry name" value="aa-tRNA-synth_I_CS"/>
</dbReference>
<dbReference type="Pfam" id="PF00133">
    <property type="entry name" value="tRNA-synt_1"/>
    <property type="match status" value="1"/>
</dbReference>
<organism evidence="11">
    <name type="scientific">hydrothermal vent metagenome</name>
    <dbReference type="NCBI Taxonomy" id="652676"/>
    <lineage>
        <taxon>unclassified sequences</taxon>
        <taxon>metagenomes</taxon>
        <taxon>ecological metagenomes</taxon>
    </lineage>
</organism>
<dbReference type="InterPro" id="IPR009080">
    <property type="entry name" value="tRNAsynth_Ia_anticodon-bd"/>
</dbReference>
<keyword evidence="4" id="KW-0067">ATP-binding</keyword>
<sequence>MDYQKTLNLPKTSFPMRAGLAQREPQFLEKWTKESLYEKIRKQSKGKPSFVLHDGPPYANGNIHIGHALNKILKDMIVRMKTMQGFDALYIPGWDCHGLPIEHQLLKEQKKRKGDVDCVEFRKSAHDYAMKYVDIQREQFKRLGIFAEWDKPYLTLDPEYEYWILKSFSRLNEEGYVYRGLKPVNWCARCETALAEAEVEHEDHVSPSVYVKFKVNELENTSLLIWTTTPWTLLANVAVSAHASFTYVTVRIGDENLILEESLVSKVLEKTGVTEYEILNDKFLGSDLKKFTYVHPFGMKTNCCVVNADYVTKEDGTGLVHTAPGHGQDDFDTGKKNNLDILMPVNDRGIYTEAAGKYEGTHVFKANVAIIEDLTQQGVLFAQENINHSYPHCWRCKSPIIFRATEQWFLQIDHKGLRDKLQEIIKKDVQWIPESGQERILGMVSGRPDWCLSRQRYWGVPIPAVACKGCGGHHKLFGAVIDKLAEVVKTEGTNAWFEKDVTEFLPEGFNCPDCGKADFERTHDILDVWFDSGVSHQSVVKARLGKDIPVDLYLEGSDQHRGWFQSSLIPAVAMEGKAPFKAVLTHGFVVDAKGRKMSKSLGNVISPLDIIKQSGADILRLWIASSSYNEDMRISKETLDRTSDAYRKIRNTVRYLLGNLYGFDPDQEIVTYESLNDLDKWALYRLENILKTAKQCFNKYEFAKLFKIVYTFCNEDLSSFYLDILKDRLYTSSANAGGRKSAQTVLFHILNHLVRILAPILSFTMDEIFWEMPKEKTFKDVASVHLLPWLDIPKTWQNDAIEEKFKLLVKLRPFVLKALEAKRSEGIIGSALEAKIIFETASDRDFEYFATNKVSLAADFIVSQVEFKRIDQVEQGLSEDFAQTSIAIEKADGQKCGRCWNFKEDVGQDKEHETLCACCVATVKEFDYANKEKNG</sequence>
<evidence type="ECO:0000256" key="2">
    <source>
        <dbReference type="ARBA" id="ARBA00022598"/>
    </source>
</evidence>
<dbReference type="PANTHER" id="PTHR42765">
    <property type="entry name" value="SOLEUCYL-TRNA SYNTHETASE"/>
    <property type="match status" value="1"/>
</dbReference>
<evidence type="ECO:0000256" key="4">
    <source>
        <dbReference type="ARBA" id="ARBA00022840"/>
    </source>
</evidence>
<evidence type="ECO:0000259" key="8">
    <source>
        <dbReference type="Pfam" id="PF00133"/>
    </source>
</evidence>
<evidence type="ECO:0000256" key="6">
    <source>
        <dbReference type="ARBA" id="ARBA00023146"/>
    </source>
</evidence>
<protein>
    <recommendedName>
        <fullName evidence="1">isoleucine--tRNA ligase</fullName>
        <ecNumber evidence="1">6.1.1.5</ecNumber>
    </recommendedName>
    <alternativeName>
        <fullName evidence="7">Isoleucyl-tRNA synthetase</fullName>
    </alternativeName>
</protein>
<dbReference type="InterPro" id="IPR010663">
    <property type="entry name" value="Znf_FPG/IleRS"/>
</dbReference>
<keyword evidence="3" id="KW-0547">Nucleotide-binding</keyword>
<dbReference type="PROSITE" id="PS00178">
    <property type="entry name" value="AA_TRNA_LIGASE_I"/>
    <property type="match status" value="1"/>
</dbReference>
<dbReference type="CDD" id="cd00818">
    <property type="entry name" value="IleRS_core"/>
    <property type="match status" value="1"/>
</dbReference>
<keyword evidence="6 11" id="KW-0030">Aminoacyl-tRNA synthetase</keyword>
<dbReference type="EMBL" id="UOFC01000294">
    <property type="protein sequence ID" value="VAW49626.1"/>
    <property type="molecule type" value="Genomic_DNA"/>
</dbReference>
<dbReference type="GO" id="GO:0004822">
    <property type="term" value="F:isoleucine-tRNA ligase activity"/>
    <property type="evidence" value="ECO:0007669"/>
    <property type="project" value="UniProtKB-EC"/>
</dbReference>
<dbReference type="InterPro" id="IPR009008">
    <property type="entry name" value="Val/Leu/Ile-tRNA-synth_edit"/>
</dbReference>
<accession>A0A3B0WZ47</accession>
<dbReference type="HAMAP" id="MF_02002">
    <property type="entry name" value="Ile_tRNA_synth_type1"/>
    <property type="match status" value="1"/>
</dbReference>